<name>A0ABW2J7G5_9BURK</name>
<protein>
    <submittedName>
        <fullName evidence="5">Group III truncated hemoglobin</fullName>
    </submittedName>
</protein>
<evidence type="ECO:0000313" key="5">
    <source>
        <dbReference type="EMBL" id="MFC7299438.1"/>
    </source>
</evidence>
<dbReference type="Pfam" id="PF01152">
    <property type="entry name" value="Bac_globin"/>
    <property type="match status" value="1"/>
</dbReference>
<comment type="caution">
    <text evidence="5">The sequence shown here is derived from an EMBL/GenBank/DDBJ whole genome shotgun (WGS) entry which is preliminary data.</text>
</comment>
<dbReference type="EMBL" id="JBHTCC010000003">
    <property type="protein sequence ID" value="MFC7299438.1"/>
    <property type="molecule type" value="Genomic_DNA"/>
</dbReference>
<dbReference type="RefSeq" id="WP_382235452.1">
    <property type="nucleotide sequence ID" value="NZ_JBHTCC010000003.1"/>
</dbReference>
<dbReference type="InterPro" id="IPR012292">
    <property type="entry name" value="Globin/Proto"/>
</dbReference>
<keyword evidence="4" id="KW-0408">Iron</keyword>
<evidence type="ECO:0000256" key="1">
    <source>
        <dbReference type="ARBA" id="ARBA00022448"/>
    </source>
</evidence>
<dbReference type="Proteomes" id="UP001596379">
    <property type="component" value="Unassembled WGS sequence"/>
</dbReference>
<dbReference type="CDD" id="cd08916">
    <property type="entry name" value="TrHb3_P"/>
    <property type="match status" value="1"/>
</dbReference>
<keyword evidence="2" id="KW-0349">Heme</keyword>
<dbReference type="SUPFAM" id="SSF46458">
    <property type="entry name" value="Globin-like"/>
    <property type="match status" value="1"/>
</dbReference>
<evidence type="ECO:0000256" key="3">
    <source>
        <dbReference type="ARBA" id="ARBA00022723"/>
    </source>
</evidence>
<dbReference type="InterPro" id="IPR001486">
    <property type="entry name" value="Hemoglobin_trunc"/>
</dbReference>
<reference evidence="6" key="1">
    <citation type="journal article" date="2019" name="Int. J. Syst. Evol. Microbiol.">
        <title>The Global Catalogue of Microorganisms (GCM) 10K type strain sequencing project: providing services to taxonomists for standard genome sequencing and annotation.</title>
        <authorList>
            <consortium name="The Broad Institute Genomics Platform"/>
            <consortium name="The Broad Institute Genome Sequencing Center for Infectious Disease"/>
            <person name="Wu L."/>
            <person name="Ma J."/>
        </authorList>
    </citation>
    <scope>NUCLEOTIDE SEQUENCE [LARGE SCALE GENOMIC DNA]</scope>
    <source>
        <strain evidence="6">CCUG 36956</strain>
    </source>
</reference>
<proteinExistence type="predicted"/>
<keyword evidence="6" id="KW-1185">Reference proteome</keyword>
<sequence length="133" mass="15087">MLNSDLCTEEEVSQLVHAFYAKVRQDEVLGPIFNAQVHDWDHHLVTLVNFWSSILRGTGSYTGTPMQKHAAMPHLDETLFKRWLALFDKTAKEQANQAMSNRATASAQRIAQSLWYGYQMARNPNGIPADLPE</sequence>
<keyword evidence="3" id="KW-0479">Metal-binding</keyword>
<evidence type="ECO:0000313" key="6">
    <source>
        <dbReference type="Proteomes" id="UP001596379"/>
    </source>
</evidence>
<keyword evidence="1" id="KW-0813">Transport</keyword>
<evidence type="ECO:0000256" key="4">
    <source>
        <dbReference type="ARBA" id="ARBA00023004"/>
    </source>
</evidence>
<dbReference type="Gene3D" id="1.10.490.10">
    <property type="entry name" value="Globins"/>
    <property type="match status" value="1"/>
</dbReference>
<gene>
    <name evidence="5" type="ORF">ACFQO0_13420</name>
</gene>
<dbReference type="InterPro" id="IPR009050">
    <property type="entry name" value="Globin-like_sf"/>
</dbReference>
<evidence type="ECO:0000256" key="2">
    <source>
        <dbReference type="ARBA" id="ARBA00022617"/>
    </source>
</evidence>
<accession>A0ABW2J7G5</accession>
<organism evidence="5 6">
    <name type="scientific">Herminiimonas aquatilis</name>
    <dbReference type="NCBI Taxonomy" id="345342"/>
    <lineage>
        <taxon>Bacteria</taxon>
        <taxon>Pseudomonadati</taxon>
        <taxon>Pseudomonadota</taxon>
        <taxon>Betaproteobacteria</taxon>
        <taxon>Burkholderiales</taxon>
        <taxon>Oxalobacteraceae</taxon>
        <taxon>Herminiimonas</taxon>
    </lineage>
</organism>